<protein>
    <submittedName>
        <fullName evidence="1">Rho-binding antiterminator</fullName>
    </submittedName>
</protein>
<dbReference type="Gene3D" id="2.30.30.400">
    <property type="entry name" value="Rof-like"/>
    <property type="match status" value="1"/>
</dbReference>
<sequence length="88" mass="10031">MLKNTYIPIDCNYYDRLEAWATLQTHCNILYTNEQGNPVEIAGIIQDLFIVEKVEYMQLTSGEKIRLDALVSVNNIPLPPAEESSCRV</sequence>
<name>A0A327QSS1_9BACT</name>
<dbReference type="OrthoDB" id="5344363at2"/>
<proteinExistence type="predicted"/>
<reference evidence="1 2" key="1">
    <citation type="submission" date="2018-06" db="EMBL/GenBank/DDBJ databases">
        <title>Genomic Encyclopedia of Archaeal and Bacterial Type Strains, Phase II (KMG-II): from individual species to whole genera.</title>
        <authorList>
            <person name="Goeker M."/>
        </authorList>
    </citation>
    <scope>NUCLEOTIDE SEQUENCE [LARGE SCALE GENOMIC DNA]</scope>
    <source>
        <strain evidence="1 2">DSM 23857</strain>
    </source>
</reference>
<evidence type="ECO:0000313" key="1">
    <source>
        <dbReference type="EMBL" id="RAJ06742.1"/>
    </source>
</evidence>
<comment type="caution">
    <text evidence="1">The sequence shown here is derived from an EMBL/GenBank/DDBJ whole genome shotgun (WGS) entry which is preliminary data.</text>
</comment>
<dbReference type="SUPFAM" id="SSF101744">
    <property type="entry name" value="Rof/RNase P subunit-like"/>
    <property type="match status" value="1"/>
</dbReference>
<organism evidence="1 2">
    <name type="scientific">Chitinophaga skermanii</name>
    <dbReference type="NCBI Taxonomy" id="331697"/>
    <lineage>
        <taxon>Bacteria</taxon>
        <taxon>Pseudomonadati</taxon>
        <taxon>Bacteroidota</taxon>
        <taxon>Chitinophagia</taxon>
        <taxon>Chitinophagales</taxon>
        <taxon>Chitinophagaceae</taxon>
        <taxon>Chitinophaga</taxon>
    </lineage>
</organism>
<dbReference type="InterPro" id="IPR038626">
    <property type="entry name" value="Rof-like_sf"/>
</dbReference>
<keyword evidence="2" id="KW-1185">Reference proteome</keyword>
<evidence type="ECO:0000313" key="2">
    <source>
        <dbReference type="Proteomes" id="UP000249547"/>
    </source>
</evidence>
<dbReference type="EMBL" id="QLLL01000003">
    <property type="protein sequence ID" value="RAJ06742.1"/>
    <property type="molecule type" value="Genomic_DNA"/>
</dbReference>
<dbReference type="AlphaFoldDB" id="A0A327QSS1"/>
<dbReference type="Proteomes" id="UP000249547">
    <property type="component" value="Unassembled WGS sequence"/>
</dbReference>
<accession>A0A327QSS1</accession>
<dbReference type="RefSeq" id="WP_111597334.1">
    <property type="nucleotide sequence ID" value="NZ_QLLL01000003.1"/>
</dbReference>
<gene>
    <name evidence="1" type="ORF">LX64_01869</name>
</gene>
<dbReference type="InterPro" id="IPR023534">
    <property type="entry name" value="Rof/RNase_P-like"/>
</dbReference>